<comment type="caution">
    <text evidence="1">The sequence shown here is derived from an EMBL/GenBank/DDBJ whole genome shotgun (WGS) entry which is preliminary data.</text>
</comment>
<accession>A0AAN6J024</accession>
<dbReference type="AlphaFoldDB" id="A0AAN6J024"/>
<name>A0AAN6J024_9PEZI</name>
<evidence type="ECO:0000313" key="1">
    <source>
        <dbReference type="EMBL" id="KAK0303100.1"/>
    </source>
</evidence>
<organism evidence="1 2">
    <name type="scientific">Friedmanniomyces endolithicus</name>
    <dbReference type="NCBI Taxonomy" id="329885"/>
    <lineage>
        <taxon>Eukaryota</taxon>
        <taxon>Fungi</taxon>
        <taxon>Dikarya</taxon>
        <taxon>Ascomycota</taxon>
        <taxon>Pezizomycotina</taxon>
        <taxon>Dothideomycetes</taxon>
        <taxon>Dothideomycetidae</taxon>
        <taxon>Mycosphaerellales</taxon>
        <taxon>Teratosphaeriaceae</taxon>
        <taxon>Friedmanniomyces</taxon>
    </lineage>
</organism>
<evidence type="ECO:0000313" key="2">
    <source>
        <dbReference type="Proteomes" id="UP001168146"/>
    </source>
</evidence>
<dbReference type="Proteomes" id="UP001168146">
    <property type="component" value="Unassembled WGS sequence"/>
</dbReference>
<gene>
    <name evidence="1" type="ORF">LTR82_017650</name>
</gene>
<dbReference type="EMBL" id="JASUXU010000158">
    <property type="protein sequence ID" value="KAK0303100.1"/>
    <property type="molecule type" value="Genomic_DNA"/>
</dbReference>
<reference evidence="1" key="1">
    <citation type="submission" date="2021-12" db="EMBL/GenBank/DDBJ databases">
        <title>Black yeast isolated from Biological Soil Crust.</title>
        <authorList>
            <person name="Kurbessoian T."/>
        </authorList>
    </citation>
    <scope>NUCLEOTIDE SEQUENCE</scope>
    <source>
        <strain evidence="1">CCFEE 5208</strain>
    </source>
</reference>
<proteinExistence type="predicted"/>
<protein>
    <submittedName>
        <fullName evidence="1">Uncharacterized protein</fullName>
    </submittedName>
</protein>
<sequence length="402" mass="46202">MSALEVQSEVFVPRKAFPVPPEILDEIFRYLLLPQYQKRSSLRPYKFYPEALWISQSIRQSALKFLDERNRFVLVRYVASTTLEQHESLAELVELLPIIPLCVARRYSLEILFLDGSAGQPRAFIGLVQDLPSIVAVLQAILFECPGQAIHVYSEQQVLQLWTRETASHNPSLVTYYPASWTDASRQDCSRLFNDLVGEAMTFWEGDADGFQLQRFLDPVVVSPWVVIWSRLQNVIALKEIADAHLVEGRLSVAWAWYTRLGRLIGKRLGTMIPTHIHQMMYDLHYSYLVMGLLYRNWSAFERELLAEPYSMPRQSELAQEHLAIIARANSAGPHSSKWTNGEVARQLETTLNALVEEQVPNFEGLSARVKYDYDVVMRFGRPDEASRHTSLILPNSAYRRE</sequence>